<evidence type="ECO:0000256" key="11">
    <source>
        <dbReference type="ARBA" id="ARBA00022984"/>
    </source>
</evidence>
<feature type="binding site" evidence="18">
    <location>
        <begin position="95"/>
        <end position="96"/>
    </location>
    <ligand>
        <name>UDP-N-acetyl-alpha-D-glucosamine</name>
        <dbReference type="ChEBI" id="CHEBI:57705"/>
    </ligand>
</feature>
<comment type="similarity">
    <text evidence="2 18">In the C-terminal section; belongs to the transferase hexapeptide repeat family.</text>
</comment>
<evidence type="ECO:0000259" key="20">
    <source>
        <dbReference type="Pfam" id="PF12804"/>
    </source>
</evidence>
<dbReference type="GO" id="GO:0005737">
    <property type="term" value="C:cytoplasm"/>
    <property type="evidence" value="ECO:0007669"/>
    <property type="project" value="UniProtKB-SubCell"/>
</dbReference>
<evidence type="ECO:0000313" key="21">
    <source>
        <dbReference type="EMBL" id="RFF30543.1"/>
    </source>
</evidence>
<dbReference type="Pfam" id="PF00132">
    <property type="entry name" value="Hexapep"/>
    <property type="match status" value="1"/>
</dbReference>
<comment type="pathway">
    <text evidence="18">Bacterial outer membrane biogenesis; LPS lipid A biosynthesis.</text>
</comment>
<keyword evidence="5 18" id="KW-0808">Transferase</keyword>
<sequence>MVAASILGPATSHYRGRLMLEVIILAAGEGKRMNSARPKVLQPVGGRPMLQHLVDTARELRPDAIRVVIGAGADQVRAVLDGQGIDWVMQSERRGTGHAAAQALPRVDPAARVLVLPGDMPLIRAATLARLLESEADLAVLSFVAADPTGYGRIVREGGHVTAIREEKDASDEERRIDEVNSGVLCAAATDLSGWLEAVGDDNAQGEYYLTDCIGIAAGAGRNVSATIAEQAEELLGANDRAQLAELEGVFQARARAALLAEGVTLLDPDSVQVRGPVVSGRDVSIDVNVVLEGSNRFGDEVVIGPGCVIRDCDLAAGTRIEPMSVLEGVRTTGACSVGPFARLRAGTELAEGAKVGNFVETKKARLAAGAKASHLSYIGDAEVGEGANIGAGTITCNYDGVNKHRTVIGKGAFIGSNSSLVAPVEIGEEATIGAGSVIASDAPEGQLTVSRARQRSIPGWKRPAAKDKK</sequence>
<dbReference type="SUPFAM" id="SSF53448">
    <property type="entry name" value="Nucleotide-diphospho-sugar transferases"/>
    <property type="match status" value="1"/>
</dbReference>
<feature type="region of interest" description="Linker" evidence="18">
    <location>
        <begin position="242"/>
        <end position="262"/>
    </location>
</feature>
<comment type="catalytic activity">
    <reaction evidence="15 18">
        <text>alpha-D-glucosamine 1-phosphate + acetyl-CoA = N-acetyl-alpha-D-glucosamine 1-phosphate + CoA + H(+)</text>
        <dbReference type="Rhea" id="RHEA:13725"/>
        <dbReference type="ChEBI" id="CHEBI:15378"/>
        <dbReference type="ChEBI" id="CHEBI:57287"/>
        <dbReference type="ChEBI" id="CHEBI:57288"/>
        <dbReference type="ChEBI" id="CHEBI:57776"/>
        <dbReference type="ChEBI" id="CHEBI:58516"/>
        <dbReference type="EC" id="2.3.1.157"/>
    </reaction>
</comment>
<comment type="function">
    <text evidence="17 18">Catalyzes the last two sequential reactions in the de novo biosynthetic pathway for UDP-N-acetylglucosamine (UDP-GlcNAc). The C-terminal domain catalyzes the transfer of acetyl group from acetyl coenzyme A to glucosamine-1-phosphate (GlcN-1-P) to produce N-acetylglucosamine-1-phosphate (GlcNAc-1-P), which is converted into UDP-GlcNAc by the transfer of uridine 5-monophosphate (from uridine 5-triphosphate), a reaction catalyzed by the N-terminal domain.</text>
</comment>
<feature type="binding site" evidence="18">
    <location>
        <position position="435"/>
    </location>
    <ligand>
        <name>acetyl-CoA</name>
        <dbReference type="ChEBI" id="CHEBI:57288"/>
    </ligand>
</feature>
<feature type="binding site" evidence="18">
    <location>
        <begin position="398"/>
        <end position="399"/>
    </location>
    <ligand>
        <name>acetyl-CoA</name>
        <dbReference type="ChEBI" id="CHEBI:57288"/>
    </ligand>
</feature>
<evidence type="ECO:0000256" key="4">
    <source>
        <dbReference type="ARBA" id="ARBA00022490"/>
    </source>
</evidence>
<dbReference type="GO" id="GO:0019134">
    <property type="term" value="F:glucosamine-1-phosphate N-acetyltransferase activity"/>
    <property type="evidence" value="ECO:0007669"/>
    <property type="project" value="UniProtKB-UniRule"/>
</dbReference>
<keyword evidence="9 18" id="KW-0460">Magnesium</keyword>
<feature type="binding site" evidence="18">
    <location>
        <position position="452"/>
    </location>
    <ligand>
        <name>acetyl-CoA</name>
        <dbReference type="ChEBI" id="CHEBI:57288"/>
    </ligand>
</feature>
<dbReference type="InterPro" id="IPR029044">
    <property type="entry name" value="Nucleotide-diphossugar_trans"/>
</dbReference>
<evidence type="ECO:0000256" key="10">
    <source>
        <dbReference type="ARBA" id="ARBA00022960"/>
    </source>
</evidence>
<keyword evidence="14 18" id="KW-0961">Cell wall biogenesis/degradation</keyword>
<evidence type="ECO:0000256" key="18">
    <source>
        <dbReference type="HAMAP-Rule" id="MF_01631"/>
    </source>
</evidence>
<feature type="region of interest" description="Pyrophosphorylase" evidence="18">
    <location>
        <begin position="1"/>
        <end position="241"/>
    </location>
</feature>
<dbReference type="UniPathway" id="UPA00973"/>
<evidence type="ECO:0000256" key="2">
    <source>
        <dbReference type="ARBA" id="ARBA00007707"/>
    </source>
</evidence>
<feature type="binding site" evidence="18">
    <location>
        <position position="389"/>
    </location>
    <ligand>
        <name>UDP-N-acetyl-alpha-D-glucosamine</name>
        <dbReference type="ChEBI" id="CHEBI:57705"/>
    </ligand>
</feature>
<comment type="catalytic activity">
    <reaction evidence="16 18">
        <text>N-acetyl-alpha-D-glucosamine 1-phosphate + UTP + H(+) = UDP-N-acetyl-alpha-D-glucosamine + diphosphate</text>
        <dbReference type="Rhea" id="RHEA:13509"/>
        <dbReference type="ChEBI" id="CHEBI:15378"/>
        <dbReference type="ChEBI" id="CHEBI:33019"/>
        <dbReference type="ChEBI" id="CHEBI:46398"/>
        <dbReference type="ChEBI" id="CHEBI:57705"/>
        <dbReference type="ChEBI" id="CHEBI:57776"/>
        <dbReference type="EC" id="2.7.7.23"/>
    </reaction>
</comment>
<dbReference type="Pfam" id="PF12804">
    <property type="entry name" value="NTP_transf_3"/>
    <property type="match status" value="1"/>
</dbReference>
<comment type="pathway">
    <text evidence="18">Nucleotide-sugar biosynthesis; UDP-N-acetyl-alpha-D-glucosamine biosynthesis; N-acetyl-alpha-D-glucosamine 1-phosphate from alpha-D-glucosamine 6-phosphate (route II): step 2/2.</text>
</comment>
<dbReference type="GO" id="GO:0003977">
    <property type="term" value="F:UDP-N-acetylglucosamine diphosphorylase activity"/>
    <property type="evidence" value="ECO:0007669"/>
    <property type="project" value="UniProtKB-UniRule"/>
</dbReference>
<comment type="pathway">
    <text evidence="18">Nucleotide-sugar biosynthesis; UDP-N-acetyl-alpha-D-glucosamine biosynthesis; UDP-N-acetyl-alpha-D-glucosamine from N-acetyl-alpha-D-glucosamine 1-phosphate: step 1/1.</text>
</comment>
<accession>A0A3E1K8Y5</accession>
<comment type="caution">
    <text evidence="18">Lacks conserved residue(s) required for the propagation of feature annotation.</text>
</comment>
<dbReference type="NCBIfam" id="NF010933">
    <property type="entry name" value="PRK14353.1"/>
    <property type="match status" value="1"/>
</dbReference>
<feature type="binding site" evidence="18">
    <location>
        <position position="90"/>
    </location>
    <ligand>
        <name>UDP-N-acetyl-alpha-D-glucosamine</name>
        <dbReference type="ChEBI" id="CHEBI:57705"/>
    </ligand>
</feature>
<comment type="cofactor">
    <cofactor evidence="18">
        <name>Mg(2+)</name>
        <dbReference type="ChEBI" id="CHEBI:18420"/>
    </cofactor>
    <text evidence="18">Binds 1 Mg(2+) ion per subunit.</text>
</comment>
<evidence type="ECO:0000256" key="15">
    <source>
        <dbReference type="ARBA" id="ARBA00048247"/>
    </source>
</evidence>
<dbReference type="Gene3D" id="2.160.10.10">
    <property type="entry name" value="Hexapeptide repeat proteins"/>
    <property type="match status" value="1"/>
</dbReference>
<feature type="binding site" evidence="18">
    <location>
        <position position="181"/>
    </location>
    <ligand>
        <name>UDP-N-acetyl-alpha-D-glucosamine</name>
        <dbReference type="ChEBI" id="CHEBI:57705"/>
    </ligand>
</feature>
<dbReference type="InterPro" id="IPR005882">
    <property type="entry name" value="Bifunctional_GlmU"/>
</dbReference>
<dbReference type="GO" id="GO:0016020">
    <property type="term" value="C:membrane"/>
    <property type="evidence" value="ECO:0007669"/>
    <property type="project" value="GOC"/>
</dbReference>
<feature type="region of interest" description="Disordered" evidence="19">
    <location>
        <begin position="446"/>
        <end position="470"/>
    </location>
</feature>
<name>A0A3E1K8Y5_9GAMM</name>
<keyword evidence="4 18" id="KW-0963">Cytoplasm</keyword>
<dbReference type="AlphaFoldDB" id="A0A3E1K8Y5"/>
<dbReference type="GO" id="GO:0008360">
    <property type="term" value="P:regulation of cell shape"/>
    <property type="evidence" value="ECO:0007669"/>
    <property type="project" value="UniProtKB-KW"/>
</dbReference>
<evidence type="ECO:0000256" key="6">
    <source>
        <dbReference type="ARBA" id="ARBA00022695"/>
    </source>
</evidence>
<feature type="binding site" evidence="18">
    <location>
        <position position="392"/>
    </location>
    <ligand>
        <name>acetyl-CoA</name>
        <dbReference type="ChEBI" id="CHEBI:57288"/>
    </ligand>
</feature>
<evidence type="ECO:0000256" key="13">
    <source>
        <dbReference type="ARBA" id="ARBA00023315"/>
    </source>
</evidence>
<feature type="binding site" evidence="18">
    <location>
        <position position="119"/>
    </location>
    <ligand>
        <name>Mg(2+)</name>
        <dbReference type="ChEBI" id="CHEBI:18420"/>
    </ligand>
</feature>
<keyword evidence="12 18" id="KW-0511">Multifunctional enzyme</keyword>
<dbReference type="CDD" id="cd03353">
    <property type="entry name" value="LbH_GlmU_C"/>
    <property type="match status" value="1"/>
</dbReference>
<keyword evidence="10 18" id="KW-0133">Cell shape</keyword>
<feature type="domain" description="MobA-like NTP transferase" evidence="20">
    <location>
        <begin position="22"/>
        <end position="143"/>
    </location>
</feature>
<feature type="active site" description="Proton acceptor" evidence="18">
    <location>
        <position position="375"/>
    </location>
</feature>
<comment type="similarity">
    <text evidence="3 18">In the N-terminal section; belongs to the N-acetylglucosamine-1-phosphate uridyltransferase family.</text>
</comment>
<dbReference type="InterPro" id="IPR025877">
    <property type="entry name" value="MobA-like_NTP_Trfase"/>
</dbReference>
<dbReference type="GO" id="GO:0009252">
    <property type="term" value="P:peptidoglycan biosynthetic process"/>
    <property type="evidence" value="ECO:0007669"/>
    <property type="project" value="UniProtKB-UniRule"/>
</dbReference>
<dbReference type="Proteomes" id="UP000260351">
    <property type="component" value="Unassembled WGS sequence"/>
</dbReference>
<proteinExistence type="inferred from homology"/>
<dbReference type="Gene3D" id="3.90.550.10">
    <property type="entry name" value="Spore Coat Polysaccharide Biosynthesis Protein SpsA, Chain A"/>
    <property type="match status" value="1"/>
</dbReference>
<keyword evidence="22" id="KW-1185">Reference proteome</keyword>
<feature type="binding site" evidence="18">
    <location>
        <position position="166"/>
    </location>
    <ligand>
        <name>UDP-N-acetyl-alpha-D-glucosamine</name>
        <dbReference type="ChEBI" id="CHEBI:57705"/>
    </ligand>
</feature>
<evidence type="ECO:0000256" key="9">
    <source>
        <dbReference type="ARBA" id="ARBA00022842"/>
    </source>
</evidence>
<dbReference type="PANTHER" id="PTHR43584:SF3">
    <property type="entry name" value="BIFUNCTIONAL PROTEIN GLMU"/>
    <property type="match status" value="1"/>
</dbReference>
<evidence type="ECO:0000256" key="5">
    <source>
        <dbReference type="ARBA" id="ARBA00022679"/>
    </source>
</evidence>
<comment type="subcellular location">
    <subcellularLocation>
        <location evidence="1 18">Cytoplasm</location>
    </subcellularLocation>
</comment>
<dbReference type="UniPathway" id="UPA00113">
    <property type="reaction ID" value="UER00532"/>
</dbReference>
<dbReference type="GO" id="GO:0000902">
    <property type="term" value="P:cell morphogenesis"/>
    <property type="evidence" value="ECO:0007669"/>
    <property type="project" value="UniProtKB-UniRule"/>
</dbReference>
<keyword evidence="6 18" id="KW-0548">Nucleotidyltransferase</keyword>
<evidence type="ECO:0000256" key="17">
    <source>
        <dbReference type="ARBA" id="ARBA00049628"/>
    </source>
</evidence>
<evidence type="ECO:0000256" key="16">
    <source>
        <dbReference type="ARBA" id="ARBA00048493"/>
    </source>
</evidence>
<dbReference type="HAMAP" id="MF_01631">
    <property type="entry name" value="GlmU"/>
    <property type="match status" value="1"/>
</dbReference>
<feature type="binding site" evidence="18">
    <location>
        <position position="378"/>
    </location>
    <ligand>
        <name>UDP-N-acetyl-alpha-D-glucosamine</name>
        <dbReference type="ChEBI" id="CHEBI:57705"/>
    </ligand>
</feature>
<feature type="binding site" evidence="18">
    <location>
        <position position="363"/>
    </location>
    <ligand>
        <name>UDP-N-acetyl-alpha-D-glucosamine</name>
        <dbReference type="ChEBI" id="CHEBI:57705"/>
    </ligand>
</feature>
<dbReference type="EMBL" id="QUZK01000034">
    <property type="protein sequence ID" value="RFF30543.1"/>
    <property type="molecule type" value="Genomic_DNA"/>
</dbReference>
<dbReference type="OrthoDB" id="9775031at2"/>
<evidence type="ECO:0000256" key="1">
    <source>
        <dbReference type="ARBA" id="ARBA00004496"/>
    </source>
</evidence>
<keyword evidence="11 18" id="KW-0573">Peptidoglycan synthesis</keyword>
<dbReference type="CDD" id="cd02540">
    <property type="entry name" value="GT2_GlmU_N_bac"/>
    <property type="match status" value="1"/>
</dbReference>
<gene>
    <name evidence="18 21" type="primary">glmU</name>
    <name evidence="21" type="ORF">DZC52_07370</name>
</gene>
<evidence type="ECO:0000256" key="12">
    <source>
        <dbReference type="ARBA" id="ARBA00023268"/>
    </source>
</evidence>
<keyword evidence="13 18" id="KW-0012">Acyltransferase</keyword>
<comment type="caution">
    <text evidence="21">The sequence shown here is derived from an EMBL/GenBank/DDBJ whole genome shotgun (WGS) entry which is preliminary data.</text>
</comment>
<dbReference type="InterPro" id="IPR050065">
    <property type="entry name" value="GlmU-like"/>
</dbReference>
<comment type="subunit">
    <text evidence="18">Homotrimer.</text>
</comment>
<keyword evidence="7 18" id="KW-0479">Metal-binding</keyword>
<dbReference type="GO" id="GO:0000287">
    <property type="term" value="F:magnesium ion binding"/>
    <property type="evidence" value="ECO:0007669"/>
    <property type="project" value="UniProtKB-UniRule"/>
</dbReference>
<reference evidence="21 22" key="1">
    <citation type="submission" date="2018-08" db="EMBL/GenBank/DDBJ databases">
        <title>Wenzhouxiangella salilacus sp. nov., a novel bacterium isolated from a saline lake in Xinjiang Province, China.</title>
        <authorList>
            <person name="Han S."/>
        </authorList>
    </citation>
    <scope>NUCLEOTIDE SEQUENCE [LARGE SCALE GENOMIC DNA]</scope>
    <source>
        <strain evidence="21 22">XDB06</strain>
    </source>
</reference>
<dbReference type="NCBIfam" id="TIGR01173">
    <property type="entry name" value="glmU"/>
    <property type="match status" value="1"/>
</dbReference>
<feature type="region of interest" description="N-acetyltransferase" evidence="18">
    <location>
        <begin position="263"/>
        <end position="470"/>
    </location>
</feature>
<dbReference type="InterPro" id="IPR001451">
    <property type="entry name" value="Hexapep"/>
</dbReference>
<dbReference type="GO" id="GO:0009245">
    <property type="term" value="P:lipid A biosynthetic process"/>
    <property type="evidence" value="ECO:0007669"/>
    <property type="project" value="UniProtKB-UniRule"/>
</dbReference>
<feature type="binding site" evidence="18">
    <location>
        <begin position="25"/>
        <end position="28"/>
    </location>
    <ligand>
        <name>UDP-N-acetyl-alpha-D-glucosamine</name>
        <dbReference type="ChEBI" id="CHEBI:57705"/>
    </ligand>
</feature>
<evidence type="ECO:0000256" key="8">
    <source>
        <dbReference type="ARBA" id="ARBA00022737"/>
    </source>
</evidence>
<feature type="binding site" evidence="18">
    <location>
        <position position="239"/>
    </location>
    <ligand>
        <name>UDP-N-acetyl-alpha-D-glucosamine</name>
        <dbReference type="ChEBI" id="CHEBI:57705"/>
    </ligand>
</feature>
<dbReference type="SUPFAM" id="SSF51161">
    <property type="entry name" value="Trimeric LpxA-like enzymes"/>
    <property type="match status" value="1"/>
</dbReference>
<dbReference type="EC" id="2.7.7.23" evidence="18"/>
<evidence type="ECO:0000313" key="22">
    <source>
        <dbReference type="Proteomes" id="UP000260351"/>
    </source>
</evidence>
<dbReference type="EC" id="2.3.1.157" evidence="18"/>
<feature type="binding site" evidence="18">
    <location>
        <position position="345"/>
    </location>
    <ligand>
        <name>UDP-N-acetyl-alpha-D-glucosamine</name>
        <dbReference type="ChEBI" id="CHEBI:57705"/>
    </ligand>
</feature>
<dbReference type="InterPro" id="IPR011004">
    <property type="entry name" value="Trimer_LpxA-like_sf"/>
</dbReference>
<evidence type="ECO:0000256" key="7">
    <source>
        <dbReference type="ARBA" id="ARBA00022723"/>
    </source>
</evidence>
<dbReference type="PANTHER" id="PTHR43584">
    <property type="entry name" value="NUCLEOTIDYL TRANSFERASE"/>
    <property type="match status" value="1"/>
</dbReference>
<feature type="binding site" evidence="18">
    <location>
        <position position="39"/>
    </location>
    <ligand>
        <name>UDP-N-acetyl-alpha-D-glucosamine</name>
        <dbReference type="ChEBI" id="CHEBI:57705"/>
    </ligand>
</feature>
<evidence type="ECO:0000256" key="14">
    <source>
        <dbReference type="ARBA" id="ARBA00023316"/>
    </source>
</evidence>
<feature type="binding site" evidence="18">
    <location>
        <position position="417"/>
    </location>
    <ligand>
        <name>acetyl-CoA</name>
        <dbReference type="ChEBI" id="CHEBI:57288"/>
    </ligand>
</feature>
<evidence type="ECO:0000256" key="19">
    <source>
        <dbReference type="SAM" id="MobiDB-lite"/>
    </source>
</evidence>
<keyword evidence="8 18" id="KW-0677">Repeat</keyword>
<protein>
    <recommendedName>
        <fullName evidence="18">Bifunctional protein GlmU</fullName>
    </recommendedName>
    <domain>
        <recommendedName>
            <fullName evidence="18">UDP-N-acetylglucosamine pyrophosphorylase</fullName>
            <ecNumber evidence="18">2.7.7.23</ecNumber>
        </recommendedName>
        <alternativeName>
            <fullName evidence="18">N-acetylglucosamine-1-phosphate uridyltransferase</fullName>
        </alternativeName>
    </domain>
    <domain>
        <recommendedName>
            <fullName evidence="18">Glucosamine-1-phosphate N-acetyltransferase</fullName>
            <ecNumber evidence="18">2.3.1.157</ecNumber>
        </recommendedName>
    </domain>
</protein>
<feature type="binding site" evidence="18">
    <location>
        <position position="239"/>
    </location>
    <ligand>
        <name>Mg(2+)</name>
        <dbReference type="ChEBI" id="CHEBI:18420"/>
    </ligand>
</feature>
<dbReference type="InterPro" id="IPR038009">
    <property type="entry name" value="GlmU_C_LbH"/>
</dbReference>
<evidence type="ECO:0000256" key="3">
    <source>
        <dbReference type="ARBA" id="ARBA00007947"/>
    </source>
</evidence>
<dbReference type="GO" id="GO:0071555">
    <property type="term" value="P:cell wall organization"/>
    <property type="evidence" value="ECO:0007669"/>
    <property type="project" value="UniProtKB-KW"/>
</dbReference>
<organism evidence="21 22">
    <name type="scientific">Wenzhouxiangella sediminis</name>
    <dbReference type="NCBI Taxonomy" id="1792836"/>
    <lineage>
        <taxon>Bacteria</taxon>
        <taxon>Pseudomonadati</taxon>
        <taxon>Pseudomonadota</taxon>
        <taxon>Gammaproteobacteria</taxon>
        <taxon>Chromatiales</taxon>
        <taxon>Wenzhouxiangellaceae</taxon>
        <taxon>Wenzhouxiangella</taxon>
    </lineage>
</organism>
<dbReference type="GO" id="GO:0006048">
    <property type="term" value="P:UDP-N-acetylglucosamine biosynthetic process"/>
    <property type="evidence" value="ECO:0007669"/>
    <property type="project" value="UniProtKB-UniPathway"/>
</dbReference>
<feature type="binding site" evidence="18">
    <location>
        <position position="152"/>
    </location>
    <ligand>
        <name>UDP-N-acetyl-alpha-D-glucosamine</name>
        <dbReference type="ChEBI" id="CHEBI:57705"/>
    </ligand>
</feature>